<dbReference type="OrthoDB" id="122142at2759"/>
<dbReference type="GeneID" id="36396957"/>
<feature type="region of interest" description="Disordered" evidence="1">
    <location>
        <begin position="1"/>
        <end position="39"/>
    </location>
</feature>
<dbReference type="Proteomes" id="UP000054928">
    <property type="component" value="Unassembled WGS sequence"/>
</dbReference>
<name>A0A0P1AXT4_PLAHL</name>
<dbReference type="RefSeq" id="XP_024581986.1">
    <property type="nucleotide sequence ID" value="XM_024716382.1"/>
</dbReference>
<feature type="compositionally biased region" description="Basic and acidic residues" evidence="1">
    <location>
        <begin position="28"/>
        <end position="39"/>
    </location>
</feature>
<evidence type="ECO:0000256" key="1">
    <source>
        <dbReference type="SAM" id="MobiDB-lite"/>
    </source>
</evidence>
<dbReference type="AlphaFoldDB" id="A0A0P1AXT4"/>
<organism evidence="2 3">
    <name type="scientific">Plasmopara halstedii</name>
    <name type="common">Downy mildew of sunflower</name>
    <dbReference type="NCBI Taxonomy" id="4781"/>
    <lineage>
        <taxon>Eukaryota</taxon>
        <taxon>Sar</taxon>
        <taxon>Stramenopiles</taxon>
        <taxon>Oomycota</taxon>
        <taxon>Peronosporomycetes</taxon>
        <taxon>Peronosporales</taxon>
        <taxon>Peronosporaceae</taxon>
        <taxon>Plasmopara</taxon>
    </lineage>
</organism>
<reference evidence="3" key="1">
    <citation type="submission" date="2014-09" db="EMBL/GenBank/DDBJ databases">
        <authorList>
            <person name="Sharma Rahul"/>
            <person name="Thines Marco"/>
        </authorList>
    </citation>
    <scope>NUCLEOTIDE SEQUENCE [LARGE SCALE GENOMIC DNA]</scope>
</reference>
<accession>A0A0P1AXT4</accession>
<evidence type="ECO:0000313" key="2">
    <source>
        <dbReference type="EMBL" id="CEG45617.1"/>
    </source>
</evidence>
<protein>
    <submittedName>
        <fullName evidence="2">Uncharacterized protein</fullName>
    </submittedName>
</protein>
<keyword evidence="3" id="KW-1185">Reference proteome</keyword>
<evidence type="ECO:0000313" key="3">
    <source>
        <dbReference type="Proteomes" id="UP000054928"/>
    </source>
</evidence>
<dbReference type="EMBL" id="CCYD01001640">
    <property type="protein sequence ID" value="CEG45617.1"/>
    <property type="molecule type" value="Genomic_DNA"/>
</dbReference>
<proteinExistence type="predicted"/>
<feature type="compositionally biased region" description="Polar residues" evidence="1">
    <location>
        <begin position="1"/>
        <end position="18"/>
    </location>
</feature>
<sequence length="84" mass="9219">MTSTQVFTDASKQTSSTVGHLRTLKPAVSHDDTTNEEERNVAIVVPPSIVPRGASEEFNTVTTYNNNGLLQRAIGSFVQKDREQ</sequence>